<dbReference type="RefSeq" id="WP_058812060.1">
    <property type="nucleotide sequence ID" value="NZ_BCZQ01000010.1"/>
</dbReference>
<dbReference type="InterPro" id="IPR015018">
    <property type="entry name" value="DUF1905"/>
</dbReference>
<organism evidence="1 2">
    <name type="scientific">Sphingopyxis terrae subsp. terrae NBRC 15098</name>
    <dbReference type="NCBI Taxonomy" id="1219058"/>
    <lineage>
        <taxon>Bacteria</taxon>
        <taxon>Pseudomonadati</taxon>
        <taxon>Pseudomonadota</taxon>
        <taxon>Alphaproteobacteria</taxon>
        <taxon>Sphingomonadales</taxon>
        <taxon>Sphingomonadaceae</taxon>
        <taxon>Sphingopyxis</taxon>
    </lineage>
</organism>
<reference evidence="1 2" key="2">
    <citation type="journal article" date="2016" name="Genome Announc.">
        <title>Complete Genome Sequence of Sphingopyxis terrae Strain 203-1 (NBRC 111660), a Polyethylene Glycol Degrader.</title>
        <authorList>
            <person name="Ohtsubo Y."/>
            <person name="Nonoyama S."/>
            <person name="Nagata Y."/>
            <person name="Numata M."/>
            <person name="Tsuchikane K."/>
            <person name="Hosoyama A."/>
            <person name="Yamazoe A."/>
            <person name="Tsuda M."/>
            <person name="Fujita N."/>
            <person name="Kawai F."/>
        </authorList>
    </citation>
    <scope>NUCLEOTIDE SEQUENCE [LARGE SCALE GENOMIC DNA]</scope>
    <source>
        <strain evidence="1 2">203-1</strain>
    </source>
</reference>
<evidence type="ECO:0008006" key="3">
    <source>
        <dbReference type="Google" id="ProtNLM"/>
    </source>
</evidence>
<sequence length="104" mass="11084">MEDFTVTTPLWRWQSATAPAAWFFLTIAGEAADGIRFAAIGGQWLDGRKGFGSAKVRATVGDTCWNTSVFPHKESGGWLLPVKAAVRKAEGLAEGDAVTVTVSL</sequence>
<dbReference type="KEGG" id="ster:AOA14_13380"/>
<accession>A0A142W0R9</accession>
<name>A0A142W0R9_9SPHN</name>
<dbReference type="Gene3D" id="2.40.30.100">
    <property type="entry name" value="AF2212/PG0164-like"/>
    <property type="match status" value="1"/>
</dbReference>
<dbReference type="Proteomes" id="UP000076234">
    <property type="component" value="Chromosome"/>
</dbReference>
<dbReference type="EMBL" id="CP013342">
    <property type="protein sequence ID" value="AMU95601.1"/>
    <property type="molecule type" value="Genomic_DNA"/>
</dbReference>
<dbReference type="Pfam" id="PF08922">
    <property type="entry name" value="DUF1905"/>
    <property type="match status" value="1"/>
</dbReference>
<dbReference type="SUPFAM" id="SSF141694">
    <property type="entry name" value="AF2212/PG0164-like"/>
    <property type="match status" value="1"/>
</dbReference>
<dbReference type="STRING" id="1219058.AOA14_13380"/>
<reference evidence="2" key="1">
    <citation type="submission" date="2015-11" db="EMBL/GenBank/DDBJ databases">
        <title>Complete genome sequence of a polyethylene glycol-degrading strain Sphingopyxis terrae strain 203-1 (NBRC 15098).</title>
        <authorList>
            <person name="Yoshiyuki O."/>
            <person name="Shouta N."/>
            <person name="Nagata Y."/>
            <person name="Numata M."/>
            <person name="Tsuchikane K."/>
            <person name="Hosoyama A."/>
            <person name="Yamazoe A."/>
            <person name="Tsuda M."/>
            <person name="Fujita N."/>
            <person name="Kawai F."/>
        </authorList>
    </citation>
    <scope>NUCLEOTIDE SEQUENCE [LARGE SCALE GENOMIC DNA]</scope>
    <source>
        <strain evidence="2">203-1</strain>
    </source>
</reference>
<dbReference type="InterPro" id="IPR037079">
    <property type="entry name" value="AF2212/PG0164-like_sf"/>
</dbReference>
<evidence type="ECO:0000313" key="2">
    <source>
        <dbReference type="Proteomes" id="UP000076234"/>
    </source>
</evidence>
<gene>
    <name evidence="1" type="ORF">AOA14_13380</name>
</gene>
<evidence type="ECO:0000313" key="1">
    <source>
        <dbReference type="EMBL" id="AMU95601.1"/>
    </source>
</evidence>
<proteinExistence type="predicted"/>
<protein>
    <recommendedName>
        <fullName evidence="3">DUF1905 domain-containing protein</fullName>
    </recommendedName>
</protein>
<dbReference type="AlphaFoldDB" id="A0A142W0R9"/>